<dbReference type="AlphaFoldDB" id="A0A1A0HI00"/>
<feature type="transmembrane region" description="Helical" evidence="5">
    <location>
        <begin position="260"/>
        <end position="282"/>
    </location>
</feature>
<accession>A0A1A0HI00</accession>
<dbReference type="STRING" id="869754.A0A1A0HI00"/>
<dbReference type="GeneID" id="30028524"/>
<keyword evidence="4 5" id="KW-0472">Membrane</keyword>
<dbReference type="Proteomes" id="UP000092555">
    <property type="component" value="Unassembled WGS sequence"/>
</dbReference>
<keyword evidence="6" id="KW-0732">Signal</keyword>
<evidence type="ECO:0000259" key="7">
    <source>
        <dbReference type="Pfam" id="PF20520"/>
    </source>
</evidence>
<evidence type="ECO:0000313" key="8">
    <source>
        <dbReference type="EMBL" id="OBA23635.1"/>
    </source>
</evidence>
<evidence type="ECO:0000256" key="6">
    <source>
        <dbReference type="SAM" id="SignalP"/>
    </source>
</evidence>
<comment type="subcellular location">
    <subcellularLocation>
        <location evidence="1">Membrane</location>
        <topology evidence="1">Single-pass membrane protein</topology>
    </subcellularLocation>
</comment>
<sequence>MKLTALAACASSAMAFADTAAFFSSQPLAVDGAYITPAGGLSRAFEKLTADFCLQFPGEQLTVFRVGRLGRAAPPVGDAGATFLPHVHYAPGAAVDFPVAPACSVVYLDRAPARASDVSANVIVVDVDDAATHTVAEYLGAGHVVVQGKPAFRAAGSPESFRQLLSDKLHLGPGAPAKRAADELPDADELVGADELPDADELVDAETDFGIAESLIAAQDSAVGSRWGDDRQAAAGAGPAPAGAAAPLNLFTKYQFFTPGVWLVLLVCLFLVYVSLTAVGWITSIELSYRSFEKQVEYEKKTE</sequence>
<proteinExistence type="predicted"/>
<evidence type="ECO:0000313" key="9">
    <source>
        <dbReference type="Proteomes" id="UP000092555"/>
    </source>
</evidence>
<keyword evidence="2 5" id="KW-0812">Transmembrane</keyword>
<name>A0A1A0HI00_9ASCO</name>
<organism evidence="8 9">
    <name type="scientific">Metschnikowia bicuspidata var. bicuspidata NRRL YB-4993</name>
    <dbReference type="NCBI Taxonomy" id="869754"/>
    <lineage>
        <taxon>Eukaryota</taxon>
        <taxon>Fungi</taxon>
        <taxon>Dikarya</taxon>
        <taxon>Ascomycota</taxon>
        <taxon>Saccharomycotina</taxon>
        <taxon>Pichiomycetes</taxon>
        <taxon>Metschnikowiaceae</taxon>
        <taxon>Metschnikowia</taxon>
    </lineage>
</organism>
<feature type="signal peptide" evidence="6">
    <location>
        <begin position="1"/>
        <end position="15"/>
    </location>
</feature>
<keyword evidence="9" id="KW-1185">Reference proteome</keyword>
<dbReference type="GO" id="GO:0016020">
    <property type="term" value="C:membrane"/>
    <property type="evidence" value="ECO:0007669"/>
    <property type="project" value="UniProtKB-SubCell"/>
</dbReference>
<feature type="domain" description="V-type proton ATPase subunit S1/VOA1 transmembrane" evidence="7">
    <location>
        <begin position="255"/>
        <end position="294"/>
    </location>
</feature>
<feature type="chain" id="PRO_5012542968" description="V-type proton ATPase subunit S1/VOA1 transmembrane domain-containing protein" evidence="6">
    <location>
        <begin position="16"/>
        <end position="303"/>
    </location>
</feature>
<dbReference type="Pfam" id="PF20520">
    <property type="entry name" value="Ac45-VOA1_TM"/>
    <property type="match status" value="1"/>
</dbReference>
<evidence type="ECO:0000256" key="3">
    <source>
        <dbReference type="ARBA" id="ARBA00022989"/>
    </source>
</evidence>
<dbReference type="EMBL" id="LXTC01000001">
    <property type="protein sequence ID" value="OBA23635.1"/>
    <property type="molecule type" value="Genomic_DNA"/>
</dbReference>
<evidence type="ECO:0000256" key="5">
    <source>
        <dbReference type="SAM" id="Phobius"/>
    </source>
</evidence>
<evidence type="ECO:0000256" key="4">
    <source>
        <dbReference type="ARBA" id="ARBA00023136"/>
    </source>
</evidence>
<gene>
    <name evidence="8" type="ORF">METBIDRAFT_30072</name>
</gene>
<keyword evidence="3 5" id="KW-1133">Transmembrane helix</keyword>
<dbReference type="OrthoDB" id="9985059at2759"/>
<protein>
    <recommendedName>
        <fullName evidence="7">V-type proton ATPase subunit S1/VOA1 transmembrane domain-containing protein</fullName>
    </recommendedName>
</protein>
<evidence type="ECO:0000256" key="2">
    <source>
        <dbReference type="ARBA" id="ARBA00022692"/>
    </source>
</evidence>
<dbReference type="RefSeq" id="XP_018714116.1">
    <property type="nucleotide sequence ID" value="XM_018855548.1"/>
</dbReference>
<evidence type="ECO:0000256" key="1">
    <source>
        <dbReference type="ARBA" id="ARBA00004167"/>
    </source>
</evidence>
<comment type="caution">
    <text evidence="8">The sequence shown here is derived from an EMBL/GenBank/DDBJ whole genome shotgun (WGS) entry which is preliminary data.</text>
</comment>
<dbReference type="InterPro" id="IPR046756">
    <property type="entry name" value="VAS1/VOA1_TM"/>
</dbReference>
<reference evidence="8 9" key="1">
    <citation type="submission" date="2016-05" db="EMBL/GenBank/DDBJ databases">
        <title>Comparative genomics of biotechnologically important yeasts.</title>
        <authorList>
            <consortium name="DOE Joint Genome Institute"/>
            <person name="Riley R."/>
            <person name="Haridas S."/>
            <person name="Wolfe K.H."/>
            <person name="Lopes M.R."/>
            <person name="Hittinger C.T."/>
            <person name="Goker M."/>
            <person name="Salamov A."/>
            <person name="Wisecaver J."/>
            <person name="Long T.M."/>
            <person name="Aerts A.L."/>
            <person name="Barry K."/>
            <person name="Choi C."/>
            <person name="Clum A."/>
            <person name="Coughlan A.Y."/>
            <person name="Deshpande S."/>
            <person name="Douglass A.P."/>
            <person name="Hanson S.J."/>
            <person name="Klenk H.-P."/>
            <person name="LaButti K."/>
            <person name="Lapidus A."/>
            <person name="Lindquist E."/>
            <person name="Lipzen A."/>
            <person name="Meier-kolthoff J.P."/>
            <person name="Ohm R.A."/>
            <person name="Otillar R.P."/>
            <person name="Pangilinan J."/>
            <person name="Peng Y."/>
            <person name="Rokas A."/>
            <person name="Rosa C.A."/>
            <person name="Scheuner C."/>
            <person name="Sibirny A.A."/>
            <person name="Slot J.C."/>
            <person name="Stielow J.B."/>
            <person name="Sun H."/>
            <person name="Kurtzman C.P."/>
            <person name="Blackwell M."/>
            <person name="Grigoriev I.V."/>
            <person name="Jeffries T.W."/>
        </authorList>
    </citation>
    <scope>NUCLEOTIDE SEQUENCE [LARGE SCALE GENOMIC DNA]</scope>
    <source>
        <strain evidence="8 9">NRRL YB-4993</strain>
    </source>
</reference>